<gene>
    <name evidence="3" type="ORF">DFL_008773</name>
</gene>
<feature type="compositionally biased region" description="Basic and acidic residues" evidence="1">
    <location>
        <begin position="19"/>
        <end position="40"/>
    </location>
</feature>
<proteinExistence type="predicted"/>
<dbReference type="AlphaFoldDB" id="A0A436ZPR5"/>
<feature type="domain" description="F-box" evidence="2">
    <location>
        <begin position="111"/>
        <end position="151"/>
    </location>
</feature>
<feature type="region of interest" description="Disordered" evidence="1">
    <location>
        <begin position="19"/>
        <end position="45"/>
    </location>
</feature>
<accession>A0A436ZPR5</accession>
<dbReference type="Proteomes" id="UP000283090">
    <property type="component" value="Unassembled WGS sequence"/>
</dbReference>
<dbReference type="OrthoDB" id="5396937at2759"/>
<dbReference type="EMBL" id="SAEB01000012">
    <property type="protein sequence ID" value="RVD80888.1"/>
    <property type="molecule type" value="Genomic_DNA"/>
</dbReference>
<dbReference type="GeneID" id="93591084"/>
<evidence type="ECO:0000313" key="3">
    <source>
        <dbReference type="EMBL" id="RVD80888.1"/>
    </source>
</evidence>
<evidence type="ECO:0000256" key="1">
    <source>
        <dbReference type="SAM" id="MobiDB-lite"/>
    </source>
</evidence>
<feature type="region of interest" description="Disordered" evidence="1">
    <location>
        <begin position="448"/>
        <end position="469"/>
    </location>
</feature>
<comment type="caution">
    <text evidence="3">The sequence shown here is derived from an EMBL/GenBank/DDBJ whole genome shotgun (WGS) entry which is preliminary data.</text>
</comment>
<dbReference type="STRING" id="97331.A0A436ZPR5"/>
<dbReference type="SMART" id="SM00256">
    <property type="entry name" value="FBOX"/>
    <property type="match status" value="1"/>
</dbReference>
<reference evidence="3 4" key="1">
    <citation type="submission" date="2019-01" db="EMBL/GenBank/DDBJ databases">
        <title>Intercellular communication is required for trap formation in the nematode-trapping fungus Duddingtonia flagrans.</title>
        <authorList>
            <person name="Youssar L."/>
            <person name="Wernet V."/>
            <person name="Hensel N."/>
            <person name="Hildebrandt H.-G."/>
            <person name="Fischer R."/>
        </authorList>
    </citation>
    <scope>NUCLEOTIDE SEQUENCE [LARGE SCALE GENOMIC DNA]</scope>
    <source>
        <strain evidence="3 4">CBS H-5679</strain>
    </source>
</reference>
<sequence>MSHDSKRSLRAILSKAAMKIRDLGKKGEKPGSNKHSESRTSMESLLEEDKRNTFASARRLRRAAMSREFSGASGLRRSWLFDRRTVTNLTDCACAQKESSRPSIGTLFFTLPVELQLEIVTKLIYSDIISLRKTSCAFNSLIVANEHEIARRQIQIFVEPRYVALYPPRIRNKPTFEYLSRLATKSIAASELAKALATQLYNDFYDKYFDFHPENDRALVIKYITEKLRFSLMIIQHFLEQFAERKLWRDRVNGYASRADDIRLQEAILEKYYTIDQLVEASDFYRLTLYLLWQNVAMPGDHEKIKRVWAIVTDTLPAVQDLTKFMIVGGIPELRNVYRKQKASLKRKAMSRFSAMYKNEQARSSKIGTTRLPRIYHPTENIKRYSTLVISPNIFHLWIHPAQNVLFRKEVIDGLNQFKCIDEIIEHLLDGWEEWAYTLDLQVSYDSDEEDGETQTRHSCGDSTAVTAS</sequence>
<dbReference type="InterPro" id="IPR001810">
    <property type="entry name" value="F-box_dom"/>
</dbReference>
<organism evidence="3 4">
    <name type="scientific">Arthrobotrys flagrans</name>
    <name type="common">Nematode-trapping fungus</name>
    <name type="synonym">Trichothecium flagrans</name>
    <dbReference type="NCBI Taxonomy" id="97331"/>
    <lineage>
        <taxon>Eukaryota</taxon>
        <taxon>Fungi</taxon>
        <taxon>Dikarya</taxon>
        <taxon>Ascomycota</taxon>
        <taxon>Pezizomycotina</taxon>
        <taxon>Orbiliomycetes</taxon>
        <taxon>Orbiliales</taxon>
        <taxon>Orbiliaceae</taxon>
        <taxon>Arthrobotrys</taxon>
    </lineage>
</organism>
<name>A0A436ZPR5_ARTFL</name>
<evidence type="ECO:0000259" key="2">
    <source>
        <dbReference type="SMART" id="SM00256"/>
    </source>
</evidence>
<dbReference type="RefSeq" id="XP_067486432.1">
    <property type="nucleotide sequence ID" value="XM_067638555.1"/>
</dbReference>
<protein>
    <recommendedName>
        <fullName evidence="2">F-box domain-containing protein</fullName>
    </recommendedName>
</protein>
<evidence type="ECO:0000313" key="4">
    <source>
        <dbReference type="Proteomes" id="UP000283090"/>
    </source>
</evidence>
<dbReference type="VEuPathDB" id="FungiDB:DFL_008773"/>
<keyword evidence="4" id="KW-1185">Reference proteome</keyword>